<comment type="caution">
    <text evidence="3">The sequence shown here is derived from an EMBL/GenBank/DDBJ whole genome shotgun (WGS) entry which is preliminary data.</text>
</comment>
<keyword evidence="4" id="KW-1185">Reference proteome</keyword>
<evidence type="ECO:0000256" key="1">
    <source>
        <dbReference type="ARBA" id="ARBA00022737"/>
    </source>
</evidence>
<dbReference type="SMART" id="SM00705">
    <property type="entry name" value="THEG"/>
    <property type="match status" value="5"/>
</dbReference>
<feature type="region of interest" description="Disordered" evidence="2">
    <location>
        <begin position="183"/>
        <end position="211"/>
    </location>
</feature>
<proteinExistence type="predicted"/>
<feature type="compositionally biased region" description="Basic residues" evidence="2">
    <location>
        <begin position="190"/>
        <end position="207"/>
    </location>
</feature>
<dbReference type="PANTHER" id="PTHR15901:SF16">
    <property type="entry name" value="TESTICULAR HAPLOID EXPRESSED GENE PROTEIN"/>
    <property type="match status" value="1"/>
</dbReference>
<protein>
    <submittedName>
        <fullName evidence="3">Uncharacterized protein</fullName>
    </submittedName>
</protein>
<dbReference type="InterPro" id="IPR042401">
    <property type="entry name" value="SPMAP2-like"/>
</dbReference>
<dbReference type="InterPro" id="IPR006623">
    <property type="entry name" value="THEG"/>
</dbReference>
<name>A0ABD2X9V7_9HYME</name>
<dbReference type="EMBL" id="JBJJXI010000037">
    <property type="protein sequence ID" value="KAL3402158.1"/>
    <property type="molecule type" value="Genomic_DNA"/>
</dbReference>
<organism evidence="3 4">
    <name type="scientific">Trichogramma kaykai</name>
    <dbReference type="NCBI Taxonomy" id="54128"/>
    <lineage>
        <taxon>Eukaryota</taxon>
        <taxon>Metazoa</taxon>
        <taxon>Ecdysozoa</taxon>
        <taxon>Arthropoda</taxon>
        <taxon>Hexapoda</taxon>
        <taxon>Insecta</taxon>
        <taxon>Pterygota</taxon>
        <taxon>Neoptera</taxon>
        <taxon>Endopterygota</taxon>
        <taxon>Hymenoptera</taxon>
        <taxon>Apocrita</taxon>
        <taxon>Proctotrupomorpha</taxon>
        <taxon>Chalcidoidea</taxon>
        <taxon>Trichogrammatidae</taxon>
        <taxon>Trichogramma</taxon>
    </lineage>
</organism>
<keyword evidence="1" id="KW-0677">Repeat</keyword>
<sequence length="333" mass="38533">MVSKRIKYARAHLTRRRHIVILATPLWRRTPHAIDFNSLPRPFQVPRAALRARATKRIKMMAQPKYSRPKYDQNLSRMSLRARRGDSITMSPESTKRLFDLSLPKKSALMHARLYLVSLGNKAGLANVSAQLRGIRKSRYQKYRMICNSLHQRAVERERKIMRKMRRYLASTGDWERHKKALERLAQPKKLPRRPRSKPLASKKKPKPNMVRLQFLAKPARKQKPDGRDPFAVQPSALVYKITERMLKLADRENVRPEPEYLVPGAVNPNALKAEPTTRTLQLAKPAERPPGRETDLKEDAFSVPKSALKARCTPRLKKLAKPKTRYRPAKGK</sequence>
<dbReference type="AlphaFoldDB" id="A0ABD2X9V7"/>
<dbReference type="PANTHER" id="PTHR15901">
    <property type="entry name" value="TESTICULAR HAPLOID EXPRESSED GENE PROTEIN"/>
    <property type="match status" value="1"/>
</dbReference>
<evidence type="ECO:0000256" key="2">
    <source>
        <dbReference type="SAM" id="MobiDB-lite"/>
    </source>
</evidence>
<reference evidence="3 4" key="1">
    <citation type="journal article" date="2024" name="bioRxiv">
        <title>A reference genome for Trichogramma kaykai: A tiny desert-dwelling parasitoid wasp with competing sex-ratio distorters.</title>
        <authorList>
            <person name="Culotta J."/>
            <person name="Lindsey A.R."/>
        </authorList>
    </citation>
    <scope>NUCLEOTIDE SEQUENCE [LARGE SCALE GENOMIC DNA]</scope>
    <source>
        <strain evidence="3 4">KSX58</strain>
    </source>
</reference>
<dbReference type="Pfam" id="PF14912">
    <property type="entry name" value="THEG"/>
    <property type="match status" value="3"/>
</dbReference>
<dbReference type="Proteomes" id="UP001627154">
    <property type="component" value="Unassembled WGS sequence"/>
</dbReference>
<evidence type="ECO:0000313" key="3">
    <source>
        <dbReference type="EMBL" id="KAL3402158.1"/>
    </source>
</evidence>
<gene>
    <name evidence="3" type="ORF">TKK_004709</name>
</gene>
<evidence type="ECO:0000313" key="4">
    <source>
        <dbReference type="Proteomes" id="UP001627154"/>
    </source>
</evidence>
<accession>A0ABD2X9V7</accession>